<dbReference type="Proteomes" id="UP001153076">
    <property type="component" value="Unassembled WGS sequence"/>
</dbReference>
<protein>
    <submittedName>
        <fullName evidence="1">Uncharacterized protein</fullName>
    </submittedName>
</protein>
<accession>A0A9Q1Q3W3</accession>
<sequence length="181" mass="19668">MKSNSSSSKLSAVDLLPSYVGSVTPNNGSIQWKGACFFENCAQLELTDGGNKGLSGGVLKLTVKQHGISIFLMPSGMLGTLLSLVDVLPLFSNSAWGQRANIAFLKKHMGATFEKRPQPWATTINPEDVHRGDFLAVSKIRGRWGGFETLEKWVAASEDGILKDSRQEDCAWLAELDTPNI</sequence>
<dbReference type="OrthoDB" id="1847654at2759"/>
<dbReference type="EMBL" id="JAKOGI010000964">
    <property type="protein sequence ID" value="KAJ8428832.1"/>
    <property type="molecule type" value="Genomic_DNA"/>
</dbReference>
<evidence type="ECO:0000313" key="2">
    <source>
        <dbReference type="Proteomes" id="UP001153076"/>
    </source>
</evidence>
<evidence type="ECO:0000313" key="1">
    <source>
        <dbReference type="EMBL" id="KAJ8428832.1"/>
    </source>
</evidence>
<organism evidence="1 2">
    <name type="scientific">Carnegiea gigantea</name>
    <dbReference type="NCBI Taxonomy" id="171969"/>
    <lineage>
        <taxon>Eukaryota</taxon>
        <taxon>Viridiplantae</taxon>
        <taxon>Streptophyta</taxon>
        <taxon>Embryophyta</taxon>
        <taxon>Tracheophyta</taxon>
        <taxon>Spermatophyta</taxon>
        <taxon>Magnoliopsida</taxon>
        <taxon>eudicotyledons</taxon>
        <taxon>Gunneridae</taxon>
        <taxon>Pentapetalae</taxon>
        <taxon>Caryophyllales</taxon>
        <taxon>Cactineae</taxon>
        <taxon>Cactaceae</taxon>
        <taxon>Cactoideae</taxon>
        <taxon>Echinocereeae</taxon>
        <taxon>Carnegiea</taxon>
    </lineage>
</organism>
<name>A0A9Q1Q3W3_9CARY</name>
<comment type="caution">
    <text evidence="1">The sequence shown here is derived from an EMBL/GenBank/DDBJ whole genome shotgun (WGS) entry which is preliminary data.</text>
</comment>
<dbReference type="AlphaFoldDB" id="A0A9Q1Q3W3"/>
<dbReference type="PANTHER" id="PTHR31354:SF7">
    <property type="entry name" value="OS09G0392000 PROTEIN"/>
    <property type="match status" value="1"/>
</dbReference>
<gene>
    <name evidence="1" type="ORF">Cgig2_005897</name>
</gene>
<reference evidence="1" key="1">
    <citation type="submission" date="2022-04" db="EMBL/GenBank/DDBJ databases">
        <title>Carnegiea gigantea Genome sequencing and assembly v2.</title>
        <authorList>
            <person name="Copetti D."/>
            <person name="Sanderson M.J."/>
            <person name="Burquez A."/>
            <person name="Wojciechowski M.F."/>
        </authorList>
    </citation>
    <scope>NUCLEOTIDE SEQUENCE</scope>
    <source>
        <strain evidence="1">SGP5-SGP5p</strain>
        <tissue evidence="1">Aerial part</tissue>
    </source>
</reference>
<keyword evidence="2" id="KW-1185">Reference proteome</keyword>
<dbReference type="PANTHER" id="PTHR31354">
    <property type="entry name" value="OS01G0793500 PROTEIN"/>
    <property type="match status" value="1"/>
</dbReference>
<proteinExistence type="predicted"/>